<feature type="compositionally biased region" description="Polar residues" evidence="11">
    <location>
        <begin position="14"/>
        <end position="31"/>
    </location>
</feature>
<evidence type="ECO:0000313" key="16">
    <source>
        <dbReference type="Proteomes" id="UP001054902"/>
    </source>
</evidence>
<feature type="domain" description="RING-type" evidence="13">
    <location>
        <begin position="601"/>
        <end position="646"/>
    </location>
</feature>
<evidence type="ECO:0000256" key="3">
    <source>
        <dbReference type="ARBA" id="ARBA00022692"/>
    </source>
</evidence>
<protein>
    <submittedName>
        <fullName evidence="15">Uncharacterized protein</fullName>
    </submittedName>
</protein>
<keyword evidence="2" id="KW-0808">Transferase</keyword>
<dbReference type="PROSITE" id="PS51140">
    <property type="entry name" value="CUE"/>
    <property type="match status" value="1"/>
</dbReference>
<dbReference type="GO" id="GO:0005829">
    <property type="term" value="C:cytosol"/>
    <property type="evidence" value="ECO:0007669"/>
    <property type="project" value="TreeGrafter"/>
</dbReference>
<dbReference type="GO" id="GO:0000151">
    <property type="term" value="C:ubiquitin ligase complex"/>
    <property type="evidence" value="ECO:0007669"/>
    <property type="project" value="TreeGrafter"/>
</dbReference>
<keyword evidence="8 12" id="KW-1133">Transmembrane helix</keyword>
<dbReference type="AlphaFoldDB" id="A0AAD3CT92"/>
<dbReference type="EMBL" id="BLLK01000045">
    <property type="protein sequence ID" value="GFH51399.1"/>
    <property type="molecule type" value="Genomic_DNA"/>
</dbReference>
<feature type="transmembrane region" description="Helical" evidence="12">
    <location>
        <begin position="516"/>
        <end position="538"/>
    </location>
</feature>
<dbReference type="GO" id="GO:0006511">
    <property type="term" value="P:ubiquitin-dependent protein catabolic process"/>
    <property type="evidence" value="ECO:0007669"/>
    <property type="project" value="TreeGrafter"/>
</dbReference>
<dbReference type="PANTHER" id="PTHR15067">
    <property type="entry name" value="E3 UBIQUITIN-PROTEIN LIGASE RNF8"/>
    <property type="match status" value="1"/>
</dbReference>
<accession>A0AAD3CT92</accession>
<dbReference type="InterPro" id="IPR013083">
    <property type="entry name" value="Znf_RING/FYVE/PHD"/>
</dbReference>
<evidence type="ECO:0000256" key="6">
    <source>
        <dbReference type="ARBA" id="ARBA00022786"/>
    </source>
</evidence>
<keyword evidence="16" id="KW-1185">Reference proteome</keyword>
<dbReference type="SMART" id="SM00184">
    <property type="entry name" value="RING"/>
    <property type="match status" value="1"/>
</dbReference>
<dbReference type="GO" id="GO:0061630">
    <property type="term" value="F:ubiquitin protein ligase activity"/>
    <property type="evidence" value="ECO:0007669"/>
    <property type="project" value="TreeGrafter"/>
</dbReference>
<evidence type="ECO:0000256" key="8">
    <source>
        <dbReference type="ARBA" id="ARBA00022989"/>
    </source>
</evidence>
<dbReference type="Proteomes" id="UP001054902">
    <property type="component" value="Unassembled WGS sequence"/>
</dbReference>
<evidence type="ECO:0000313" key="15">
    <source>
        <dbReference type="EMBL" id="GFH51399.1"/>
    </source>
</evidence>
<keyword evidence="4" id="KW-0479">Metal-binding</keyword>
<feature type="transmembrane region" description="Helical" evidence="12">
    <location>
        <begin position="356"/>
        <end position="376"/>
    </location>
</feature>
<keyword evidence="3 12" id="KW-0812">Transmembrane</keyword>
<name>A0AAD3CT92_9STRA</name>
<comment type="subcellular location">
    <subcellularLocation>
        <location evidence="1">Membrane</location>
        <topology evidence="1">Multi-pass membrane protein</topology>
    </subcellularLocation>
</comment>
<evidence type="ECO:0000256" key="12">
    <source>
        <dbReference type="SAM" id="Phobius"/>
    </source>
</evidence>
<sequence>MEIMNDRLQFNDRFAQQNRANRVDENGQQEMQGAEHEQEAQEPGNDSSPQAELNIDSRPNLGHVTNSQNAANRRVRRPRSPVQRRTANPHCFAQLYVLFSIFVALLAVLSPPSRIEHHHKHKIQTKGSAVFHGDIHSSVRKMLENDGDETNQGKFTFVENTASDEKPSSAIFNIFQKDSKHDSKNELSHLPQWLRWVEVFIPNPKDDKTCAQSTANEHRSLFSRILRKFVDPALLEFWASYKNDTWRDQFSEVAFGIVDKVLTSTPRVVTIINLLLAVTYLLHSVVANFFLRGATAIVEDGVENHVRVENASLMSVGVGTSALDRLHRSGRERLGGYLLFKLLLITAVVEPDVLDLLILLTWYTLLAFLRSLSYLAGITTSHTAASGQTPHRGVLKLLVMVLICDICAATTCAALFHGAGIGMVLLLNCDCVLLSLDVCTHLARFTQQILNEKHEQYMAYLERSQIQLHEQFRNVDDDEYDSDDLDEEFREQARRIDHEMESKESTNTTRLAAIDYLAFILELFSLSVTIIHFLHVWVLHGLTFNLVDGVLALHLHSAISAYGKKIHERRNHNRIAKELDTFFRDATDMELEKASSAGDVCCICLGTMSMGNVKKVGCGHLYHTHCLREVVERAHSFEAARCPLCRASVVDGKQYPESNNVGPGFPLNFGGNNTVAGNENEGNNDANDNQVEAVRAPVPNLGQQNERALFRLSTEGLFPQWLPIPQFSFEVVRRFPPGMPELDTPNVENDRQDEAPAQLNPGPEVQERDEPSIWRRILTMAGALPMSQEEENSALASLVDMFPQYNRDDLLRELRDRGSAEAVVESVLGGSFIGAQVGIRTEVVANNDLNQQPGEDGSE</sequence>
<dbReference type="InterPro" id="IPR001841">
    <property type="entry name" value="Znf_RING"/>
</dbReference>
<dbReference type="GO" id="GO:0016020">
    <property type="term" value="C:membrane"/>
    <property type="evidence" value="ECO:0007669"/>
    <property type="project" value="UniProtKB-SubCell"/>
</dbReference>
<evidence type="ECO:0000259" key="13">
    <source>
        <dbReference type="PROSITE" id="PS50089"/>
    </source>
</evidence>
<dbReference type="PROSITE" id="PS50089">
    <property type="entry name" value="ZF_RING_2"/>
    <property type="match status" value="1"/>
</dbReference>
<evidence type="ECO:0000256" key="9">
    <source>
        <dbReference type="ARBA" id="ARBA00023136"/>
    </source>
</evidence>
<proteinExistence type="predicted"/>
<keyword evidence="9 12" id="KW-0472">Membrane</keyword>
<evidence type="ECO:0000256" key="11">
    <source>
        <dbReference type="SAM" id="MobiDB-lite"/>
    </source>
</evidence>
<evidence type="ECO:0000256" key="2">
    <source>
        <dbReference type="ARBA" id="ARBA00022679"/>
    </source>
</evidence>
<evidence type="ECO:0000256" key="10">
    <source>
        <dbReference type="PROSITE-ProRule" id="PRU00175"/>
    </source>
</evidence>
<dbReference type="InterPro" id="IPR003892">
    <property type="entry name" value="CUE"/>
</dbReference>
<feature type="transmembrane region" description="Helical" evidence="12">
    <location>
        <begin position="397"/>
        <end position="416"/>
    </location>
</feature>
<dbReference type="GO" id="GO:0008270">
    <property type="term" value="F:zinc ion binding"/>
    <property type="evidence" value="ECO:0007669"/>
    <property type="project" value="UniProtKB-KW"/>
</dbReference>
<gene>
    <name evidence="15" type="ORF">CTEN210_07875</name>
</gene>
<feature type="region of interest" description="Disordered" evidence="11">
    <location>
        <begin position="1"/>
        <end position="85"/>
    </location>
</feature>
<keyword evidence="6" id="KW-0833">Ubl conjugation pathway</keyword>
<dbReference type="GO" id="GO:0016567">
    <property type="term" value="P:protein ubiquitination"/>
    <property type="evidence" value="ECO:0007669"/>
    <property type="project" value="TreeGrafter"/>
</dbReference>
<keyword evidence="5 10" id="KW-0863">Zinc-finger</keyword>
<evidence type="ECO:0000256" key="7">
    <source>
        <dbReference type="ARBA" id="ARBA00022833"/>
    </source>
</evidence>
<reference evidence="15 16" key="1">
    <citation type="journal article" date="2021" name="Sci. Rep.">
        <title>The genome of the diatom Chaetoceros tenuissimus carries an ancient integrated fragment of an extant virus.</title>
        <authorList>
            <person name="Hongo Y."/>
            <person name="Kimura K."/>
            <person name="Takaki Y."/>
            <person name="Yoshida Y."/>
            <person name="Baba S."/>
            <person name="Kobayashi G."/>
            <person name="Nagasaki K."/>
            <person name="Hano T."/>
            <person name="Tomaru Y."/>
        </authorList>
    </citation>
    <scope>NUCLEOTIDE SEQUENCE [LARGE SCALE GENOMIC DNA]</scope>
    <source>
        <strain evidence="15 16">NIES-3715</strain>
    </source>
</reference>
<feature type="domain" description="CUE" evidence="14">
    <location>
        <begin position="790"/>
        <end position="832"/>
    </location>
</feature>
<comment type="caution">
    <text evidence="15">The sequence shown here is derived from an EMBL/GenBank/DDBJ whole genome shotgun (WGS) entry which is preliminary data.</text>
</comment>
<feature type="region of interest" description="Disordered" evidence="11">
    <location>
        <begin position="740"/>
        <end position="770"/>
    </location>
</feature>
<dbReference type="GO" id="GO:0043130">
    <property type="term" value="F:ubiquitin binding"/>
    <property type="evidence" value="ECO:0007669"/>
    <property type="project" value="InterPro"/>
</dbReference>
<evidence type="ECO:0000259" key="14">
    <source>
        <dbReference type="PROSITE" id="PS51140"/>
    </source>
</evidence>
<dbReference type="PANTHER" id="PTHR15067:SF4">
    <property type="entry name" value="E3 UBIQUITIN-PROTEIN LIGASE RNF8"/>
    <property type="match status" value="1"/>
</dbReference>
<keyword evidence="7" id="KW-0862">Zinc</keyword>
<evidence type="ECO:0000256" key="4">
    <source>
        <dbReference type="ARBA" id="ARBA00022723"/>
    </source>
</evidence>
<feature type="transmembrane region" description="Helical" evidence="12">
    <location>
        <begin position="92"/>
        <end position="110"/>
    </location>
</feature>
<dbReference type="Pfam" id="PF13639">
    <property type="entry name" value="zf-RING_2"/>
    <property type="match status" value="1"/>
</dbReference>
<evidence type="ECO:0000256" key="1">
    <source>
        <dbReference type="ARBA" id="ARBA00004141"/>
    </source>
</evidence>
<evidence type="ECO:0000256" key="5">
    <source>
        <dbReference type="ARBA" id="ARBA00022771"/>
    </source>
</evidence>
<organism evidence="15 16">
    <name type="scientific">Chaetoceros tenuissimus</name>
    <dbReference type="NCBI Taxonomy" id="426638"/>
    <lineage>
        <taxon>Eukaryota</taxon>
        <taxon>Sar</taxon>
        <taxon>Stramenopiles</taxon>
        <taxon>Ochrophyta</taxon>
        <taxon>Bacillariophyta</taxon>
        <taxon>Coscinodiscophyceae</taxon>
        <taxon>Chaetocerotophycidae</taxon>
        <taxon>Chaetocerotales</taxon>
        <taxon>Chaetocerotaceae</taxon>
        <taxon>Chaetoceros</taxon>
    </lineage>
</organism>
<dbReference type="SUPFAM" id="SSF57850">
    <property type="entry name" value="RING/U-box"/>
    <property type="match status" value="1"/>
</dbReference>
<dbReference type="Gene3D" id="3.30.40.10">
    <property type="entry name" value="Zinc/RING finger domain, C3HC4 (zinc finger)"/>
    <property type="match status" value="1"/>
</dbReference>